<keyword evidence="4" id="KW-0472">Membrane</keyword>
<dbReference type="InterPro" id="IPR037682">
    <property type="entry name" value="TonB_C"/>
</dbReference>
<reference evidence="6 7" key="1">
    <citation type="submission" date="2020-03" db="EMBL/GenBank/DDBJ databases">
        <title>Genomic Encyclopedia of Type Strains, Phase IV (KMG-IV): sequencing the most valuable type-strain genomes for metagenomic binning, comparative biology and taxonomic classification.</title>
        <authorList>
            <person name="Goeker M."/>
        </authorList>
    </citation>
    <scope>NUCLEOTIDE SEQUENCE [LARGE SCALE GENOMIC DNA]</scope>
    <source>
        <strain evidence="6 7">DSM 4733</strain>
    </source>
</reference>
<comment type="caution">
    <text evidence="6">The sequence shown here is derived from an EMBL/GenBank/DDBJ whole genome shotgun (WGS) entry which is preliminary data.</text>
</comment>
<dbReference type="Proteomes" id="UP000564677">
    <property type="component" value="Unassembled WGS sequence"/>
</dbReference>
<evidence type="ECO:0000313" key="7">
    <source>
        <dbReference type="Proteomes" id="UP000564677"/>
    </source>
</evidence>
<dbReference type="Pfam" id="PF03544">
    <property type="entry name" value="TonB_C"/>
    <property type="match status" value="1"/>
</dbReference>
<keyword evidence="2" id="KW-0812">Transmembrane</keyword>
<sequence length="173" mass="18005">MPALFMLGAAAAVLAPAPGASGEKLRAWPAMRHEGATYAVATDRRNRIISCLPLDPATDAARTKAACAAIAARGVPAAITPALAKGPTDEWFPSSDYPAMSIPEHSSGSVTIVYEIDERGAATHCMVQHSSGIARLDLAACAAVLKRARFTPASYQGKPVHAAAIATFEYDSE</sequence>
<gene>
    <name evidence="6" type="ORF">FHR20_002276</name>
</gene>
<dbReference type="SUPFAM" id="SSF74653">
    <property type="entry name" value="TolA/TonB C-terminal domain"/>
    <property type="match status" value="1"/>
</dbReference>
<evidence type="ECO:0000256" key="4">
    <source>
        <dbReference type="ARBA" id="ARBA00023136"/>
    </source>
</evidence>
<proteinExistence type="predicted"/>
<dbReference type="RefSeq" id="WP_167299727.1">
    <property type="nucleotide sequence ID" value="NZ_JAASQV010000002.1"/>
</dbReference>
<dbReference type="GO" id="GO:0016020">
    <property type="term" value="C:membrane"/>
    <property type="evidence" value="ECO:0007669"/>
    <property type="project" value="UniProtKB-SubCell"/>
</dbReference>
<evidence type="ECO:0000256" key="3">
    <source>
        <dbReference type="ARBA" id="ARBA00022989"/>
    </source>
</evidence>
<accession>A0A7X5UZW0</accession>
<dbReference type="EMBL" id="JAASQV010000002">
    <property type="protein sequence ID" value="NIJ65314.1"/>
    <property type="molecule type" value="Genomic_DNA"/>
</dbReference>
<dbReference type="GO" id="GO:0055085">
    <property type="term" value="P:transmembrane transport"/>
    <property type="evidence" value="ECO:0007669"/>
    <property type="project" value="InterPro"/>
</dbReference>
<evidence type="ECO:0000313" key="6">
    <source>
        <dbReference type="EMBL" id="NIJ65314.1"/>
    </source>
</evidence>
<keyword evidence="3" id="KW-1133">Transmembrane helix</keyword>
<feature type="domain" description="TonB C-terminal" evidence="5">
    <location>
        <begin position="82"/>
        <end position="173"/>
    </location>
</feature>
<comment type="subcellular location">
    <subcellularLocation>
        <location evidence="1">Membrane</location>
        <topology evidence="1">Single-pass membrane protein</topology>
    </subcellularLocation>
</comment>
<keyword evidence="7" id="KW-1185">Reference proteome</keyword>
<organism evidence="6 7">
    <name type="scientific">Sphingomonas leidyi</name>
    <dbReference type="NCBI Taxonomy" id="68569"/>
    <lineage>
        <taxon>Bacteria</taxon>
        <taxon>Pseudomonadati</taxon>
        <taxon>Pseudomonadota</taxon>
        <taxon>Alphaproteobacteria</taxon>
        <taxon>Sphingomonadales</taxon>
        <taxon>Sphingomonadaceae</taxon>
        <taxon>Sphingomonas</taxon>
    </lineage>
</organism>
<dbReference type="AlphaFoldDB" id="A0A7X5UZW0"/>
<name>A0A7X5UZW0_9SPHN</name>
<evidence type="ECO:0000259" key="5">
    <source>
        <dbReference type="PROSITE" id="PS52015"/>
    </source>
</evidence>
<dbReference type="InterPro" id="IPR006260">
    <property type="entry name" value="TonB/TolA_C"/>
</dbReference>
<protein>
    <submittedName>
        <fullName evidence="6">TonB family protein</fullName>
    </submittedName>
</protein>
<dbReference type="NCBIfam" id="TIGR01352">
    <property type="entry name" value="tonB_Cterm"/>
    <property type="match status" value="1"/>
</dbReference>
<evidence type="ECO:0000256" key="1">
    <source>
        <dbReference type="ARBA" id="ARBA00004167"/>
    </source>
</evidence>
<dbReference type="PROSITE" id="PS52015">
    <property type="entry name" value="TONB_CTD"/>
    <property type="match status" value="1"/>
</dbReference>
<dbReference type="Gene3D" id="3.30.1150.10">
    <property type="match status" value="1"/>
</dbReference>
<evidence type="ECO:0000256" key="2">
    <source>
        <dbReference type="ARBA" id="ARBA00022692"/>
    </source>
</evidence>